<evidence type="ECO:0000256" key="1">
    <source>
        <dbReference type="ARBA" id="ARBA00004123"/>
    </source>
</evidence>
<dbReference type="GeneID" id="25906152"/>
<proteinExistence type="inferred from homology"/>
<evidence type="ECO:0000256" key="2">
    <source>
        <dbReference type="ARBA" id="ARBA00008044"/>
    </source>
</evidence>
<dbReference type="Proteomes" id="UP000054560">
    <property type="component" value="Unassembled WGS sequence"/>
</dbReference>
<dbReference type="RefSeq" id="XP_014155956.1">
    <property type="nucleotide sequence ID" value="XM_014300481.1"/>
</dbReference>
<comment type="subcellular location">
    <subcellularLocation>
        <location evidence="1">Nucleus</location>
    </subcellularLocation>
</comment>
<dbReference type="Pfam" id="PF09766">
    <property type="entry name" value="FmiP_Thoc5"/>
    <property type="match status" value="1"/>
</dbReference>
<name>A0A0L0FZK2_9EUKA</name>
<sequence>MVATTLTGSERHSSHEKVASRLEHLIAEFTSLIEEFDAAESSYLQKKFQLAADGGEDDDMNILDGDSDAADKEFQTYKEDTESKILGIRLEIKSLDVALWSNVEEAMNETEDAKENVEKRETILDLLRYEKNHYWRLCEACRDFKSKVDDIELSSIAEFYERAPDSLRIFRQETDVTPAQVIQATHAQVAEDLAHTSMEVAAANVPAPHTLDAHKLMLNRLAWELSERLSLGKQQRRLEKQMIKLNAELVDKRKRDREAERDLVTLLAAADPLQDLFGSPETPSWDDNTANLLPPPLHALYLNAIAHQTTSGDSHFSVVVEGDVNKAKVVEEANARNAAMGEKEEDATQMTEDLPLDRHPLTVVIKMEDVQRDVIFSFLPQLGIMCACERTPDGVVGVDMLSQFDAMDTGKRSPNPANDYQLDRMGLTSVSVCTMKHGYGKPYRWTQYLGGIEYLPTNRRYLLTPDTRRLSFEKFVARLRSMN</sequence>
<evidence type="ECO:0000256" key="3">
    <source>
        <dbReference type="ARBA" id="ARBA00023242"/>
    </source>
</evidence>
<keyword evidence="5" id="KW-1185">Reference proteome</keyword>
<dbReference type="AlphaFoldDB" id="A0A0L0FZK2"/>
<dbReference type="GO" id="GO:0003729">
    <property type="term" value="F:mRNA binding"/>
    <property type="evidence" value="ECO:0007669"/>
    <property type="project" value="TreeGrafter"/>
</dbReference>
<keyword evidence="3" id="KW-0539">Nucleus</keyword>
<dbReference type="eggNOG" id="KOG2216">
    <property type="taxonomic scope" value="Eukaryota"/>
</dbReference>
<dbReference type="STRING" id="667725.A0A0L0FZK2"/>
<evidence type="ECO:0000313" key="5">
    <source>
        <dbReference type="Proteomes" id="UP000054560"/>
    </source>
</evidence>
<comment type="similarity">
    <text evidence="2">Belongs to the THOC5 family.</text>
</comment>
<evidence type="ECO:0000313" key="4">
    <source>
        <dbReference type="EMBL" id="KNC82054.1"/>
    </source>
</evidence>
<dbReference type="PANTHER" id="PTHR13375:SF3">
    <property type="entry name" value="THO COMPLEX SUBUNIT 5 HOMOLOG"/>
    <property type="match status" value="1"/>
</dbReference>
<dbReference type="OrthoDB" id="20582at2759"/>
<dbReference type="EMBL" id="KQ241964">
    <property type="protein sequence ID" value="KNC82054.1"/>
    <property type="molecule type" value="Genomic_DNA"/>
</dbReference>
<organism evidence="4 5">
    <name type="scientific">Sphaeroforma arctica JP610</name>
    <dbReference type="NCBI Taxonomy" id="667725"/>
    <lineage>
        <taxon>Eukaryota</taxon>
        <taxon>Ichthyosporea</taxon>
        <taxon>Ichthyophonida</taxon>
        <taxon>Sphaeroforma</taxon>
    </lineage>
</organism>
<accession>A0A0L0FZK2</accession>
<dbReference type="InterPro" id="IPR019163">
    <property type="entry name" value="THO_Thoc5"/>
</dbReference>
<dbReference type="PANTHER" id="PTHR13375">
    <property type="entry name" value="FMS INTERACTING PROTEIN"/>
    <property type="match status" value="1"/>
</dbReference>
<gene>
    <name evidence="4" type="ORF">SARC_05648</name>
</gene>
<reference evidence="4 5" key="1">
    <citation type="submission" date="2011-02" db="EMBL/GenBank/DDBJ databases">
        <title>The Genome Sequence of Sphaeroforma arctica JP610.</title>
        <authorList>
            <consortium name="The Broad Institute Genome Sequencing Platform"/>
            <person name="Russ C."/>
            <person name="Cuomo C."/>
            <person name="Young S.K."/>
            <person name="Zeng Q."/>
            <person name="Gargeya S."/>
            <person name="Alvarado L."/>
            <person name="Berlin A."/>
            <person name="Chapman S.B."/>
            <person name="Chen Z."/>
            <person name="Freedman E."/>
            <person name="Gellesch M."/>
            <person name="Goldberg J."/>
            <person name="Griggs A."/>
            <person name="Gujja S."/>
            <person name="Heilman E."/>
            <person name="Heiman D."/>
            <person name="Howarth C."/>
            <person name="Mehta T."/>
            <person name="Neiman D."/>
            <person name="Pearson M."/>
            <person name="Roberts A."/>
            <person name="Saif S."/>
            <person name="Shea T."/>
            <person name="Shenoy N."/>
            <person name="Sisk P."/>
            <person name="Stolte C."/>
            <person name="Sykes S."/>
            <person name="White J."/>
            <person name="Yandava C."/>
            <person name="Burger G."/>
            <person name="Gray M.W."/>
            <person name="Holland P.W.H."/>
            <person name="King N."/>
            <person name="Lang F.B.F."/>
            <person name="Roger A.J."/>
            <person name="Ruiz-Trillo I."/>
            <person name="Haas B."/>
            <person name="Nusbaum C."/>
            <person name="Birren B."/>
        </authorList>
    </citation>
    <scope>NUCLEOTIDE SEQUENCE [LARGE SCALE GENOMIC DNA]</scope>
    <source>
        <strain evidence="4 5">JP610</strain>
    </source>
</reference>
<protein>
    <submittedName>
        <fullName evidence="4">Uncharacterized protein</fullName>
    </submittedName>
</protein>
<dbReference type="GO" id="GO:0006406">
    <property type="term" value="P:mRNA export from nucleus"/>
    <property type="evidence" value="ECO:0007669"/>
    <property type="project" value="TreeGrafter"/>
</dbReference>
<dbReference type="GO" id="GO:0000445">
    <property type="term" value="C:THO complex part of transcription export complex"/>
    <property type="evidence" value="ECO:0007669"/>
    <property type="project" value="TreeGrafter"/>
</dbReference>